<comment type="caution">
    <text evidence="3">The sequence shown here is derived from an EMBL/GenBank/DDBJ whole genome shotgun (WGS) entry which is preliminary data.</text>
</comment>
<feature type="non-terminal residue" evidence="3">
    <location>
        <position position="272"/>
    </location>
</feature>
<dbReference type="AlphaFoldDB" id="A0A9D9ND52"/>
<reference evidence="3" key="1">
    <citation type="submission" date="2020-10" db="EMBL/GenBank/DDBJ databases">
        <authorList>
            <person name="Gilroy R."/>
        </authorList>
    </citation>
    <scope>NUCLEOTIDE SEQUENCE</scope>
    <source>
        <strain evidence="3">14700</strain>
    </source>
</reference>
<dbReference type="GO" id="GO:0071949">
    <property type="term" value="F:FAD binding"/>
    <property type="evidence" value="ECO:0007669"/>
    <property type="project" value="InterPro"/>
</dbReference>
<dbReference type="InterPro" id="IPR003170">
    <property type="entry name" value="MurB"/>
</dbReference>
<dbReference type="Gene3D" id="3.30.43.10">
    <property type="entry name" value="Uridine Diphospho-n-acetylenolpyruvylglucosamine Reductase, domain 2"/>
    <property type="match status" value="1"/>
</dbReference>
<evidence type="ECO:0000256" key="1">
    <source>
        <dbReference type="ARBA" id="ARBA00022827"/>
    </source>
</evidence>
<evidence type="ECO:0000313" key="3">
    <source>
        <dbReference type="EMBL" id="MBO8469412.1"/>
    </source>
</evidence>
<dbReference type="PROSITE" id="PS51387">
    <property type="entry name" value="FAD_PCMH"/>
    <property type="match status" value="1"/>
</dbReference>
<dbReference type="InterPro" id="IPR036318">
    <property type="entry name" value="FAD-bd_PCMH-like_sf"/>
</dbReference>
<dbReference type="Pfam" id="PF01565">
    <property type="entry name" value="FAD_binding_4"/>
    <property type="match status" value="1"/>
</dbReference>
<dbReference type="InterPro" id="IPR006094">
    <property type="entry name" value="Oxid_FAD_bind_N"/>
</dbReference>
<gene>
    <name evidence="3" type="ORF">IAA72_06480</name>
</gene>
<dbReference type="GO" id="GO:0005829">
    <property type="term" value="C:cytosol"/>
    <property type="evidence" value="ECO:0007669"/>
    <property type="project" value="TreeGrafter"/>
</dbReference>
<dbReference type="InterPro" id="IPR016167">
    <property type="entry name" value="FAD-bd_PCMH_sub1"/>
</dbReference>
<name>A0A9D9ND52_9SPIO</name>
<dbReference type="Proteomes" id="UP000810292">
    <property type="component" value="Unassembled WGS sequence"/>
</dbReference>
<proteinExistence type="inferred from homology"/>
<dbReference type="PANTHER" id="PTHR21071">
    <property type="entry name" value="UDP-N-ACETYLENOLPYRUVOYLGLUCOSAMINE REDUCTASE"/>
    <property type="match status" value="1"/>
</dbReference>
<evidence type="ECO:0000313" key="4">
    <source>
        <dbReference type="Proteomes" id="UP000810292"/>
    </source>
</evidence>
<evidence type="ECO:0000259" key="2">
    <source>
        <dbReference type="PROSITE" id="PS51387"/>
    </source>
</evidence>
<dbReference type="PANTHER" id="PTHR21071:SF4">
    <property type="entry name" value="UDP-N-ACETYLENOLPYRUVOYLGLUCOSAMINE REDUCTASE"/>
    <property type="match status" value="1"/>
</dbReference>
<accession>A0A9D9ND52</accession>
<sequence length="272" mass="29809">MASIRPRLGSIVIAESVSMKNHSSFYTGGNAEYYAEPRSIEECLNVLEIAYKKNLNVTVIGSGTHILVSEKGIPGLVICTSSIKGITIKGNLVEAAPGEPLDNIINQAIDHNLIGLEELGGIPGTIGGAVSVNASSNGRSISDVFFYADYLSFDGRYFRRPFYHDYFRKQQSSFGIDGIIVSIALQLNPSRASAEARRRKEKYVELMFIPPCRRFSGEIFKDPEGMSAESVIRRLDIKGRGKASFSDYQPNSIFTLPGCTSAEIHDLITEAE</sequence>
<dbReference type="EMBL" id="JADIMF010000100">
    <property type="protein sequence ID" value="MBO8469412.1"/>
    <property type="molecule type" value="Genomic_DNA"/>
</dbReference>
<dbReference type="GO" id="GO:0008762">
    <property type="term" value="F:UDP-N-acetylmuramate dehydrogenase activity"/>
    <property type="evidence" value="ECO:0007669"/>
    <property type="project" value="InterPro"/>
</dbReference>
<dbReference type="SUPFAM" id="SSF56194">
    <property type="entry name" value="Uridine diphospho-N-Acetylenolpyruvylglucosamine reductase, MurB, C-terminal domain"/>
    <property type="match status" value="1"/>
</dbReference>
<dbReference type="SUPFAM" id="SSF56176">
    <property type="entry name" value="FAD-binding/transporter-associated domain-like"/>
    <property type="match status" value="1"/>
</dbReference>
<dbReference type="GO" id="GO:0071555">
    <property type="term" value="P:cell wall organization"/>
    <property type="evidence" value="ECO:0007669"/>
    <property type="project" value="TreeGrafter"/>
</dbReference>
<dbReference type="Gene3D" id="3.30.465.10">
    <property type="match status" value="1"/>
</dbReference>
<feature type="domain" description="FAD-binding PCMH-type" evidence="2">
    <location>
        <begin position="26"/>
        <end position="190"/>
    </location>
</feature>
<keyword evidence="1" id="KW-0274">FAD</keyword>
<reference evidence="3" key="2">
    <citation type="journal article" date="2021" name="PeerJ">
        <title>Extensive microbial diversity within the chicken gut microbiome revealed by metagenomics and culture.</title>
        <authorList>
            <person name="Gilroy R."/>
            <person name="Ravi A."/>
            <person name="Getino M."/>
            <person name="Pursley I."/>
            <person name="Horton D.L."/>
            <person name="Alikhan N.F."/>
            <person name="Baker D."/>
            <person name="Gharbi K."/>
            <person name="Hall N."/>
            <person name="Watson M."/>
            <person name="Adriaenssens E.M."/>
            <person name="Foster-Nyarko E."/>
            <person name="Jarju S."/>
            <person name="Secka A."/>
            <person name="Antonio M."/>
            <person name="Oren A."/>
            <person name="Chaudhuri R.R."/>
            <person name="La Ragione R."/>
            <person name="Hildebrand F."/>
            <person name="Pallen M.J."/>
        </authorList>
    </citation>
    <scope>NUCLEOTIDE SEQUENCE</scope>
    <source>
        <strain evidence="3">14700</strain>
    </source>
</reference>
<dbReference type="InterPro" id="IPR036635">
    <property type="entry name" value="MurB_C_sf"/>
</dbReference>
<dbReference type="InterPro" id="IPR016169">
    <property type="entry name" value="FAD-bd_PCMH_sub2"/>
</dbReference>
<dbReference type="HAMAP" id="MF_00037">
    <property type="entry name" value="MurB"/>
    <property type="match status" value="1"/>
</dbReference>
<protein>
    <submittedName>
        <fullName evidence="3">FAD-binding protein</fullName>
    </submittedName>
</protein>
<organism evidence="3 4">
    <name type="scientific">Candidatus Ornithospirochaeta stercoravium</name>
    <dbReference type="NCBI Taxonomy" id="2840897"/>
    <lineage>
        <taxon>Bacteria</taxon>
        <taxon>Pseudomonadati</taxon>
        <taxon>Spirochaetota</taxon>
        <taxon>Spirochaetia</taxon>
        <taxon>Spirochaetales</taxon>
        <taxon>Spirochaetaceae</taxon>
        <taxon>Spirochaetaceae incertae sedis</taxon>
        <taxon>Candidatus Ornithospirochaeta</taxon>
    </lineage>
</organism>
<dbReference type="InterPro" id="IPR016166">
    <property type="entry name" value="FAD-bd_PCMH"/>
</dbReference>
<keyword evidence="1" id="KW-0285">Flavoprotein</keyword>